<dbReference type="SMART" id="SM00327">
    <property type="entry name" value="VWA"/>
    <property type="match status" value="1"/>
</dbReference>
<organism evidence="3 4">
    <name type="scientific">Shinella fusca</name>
    <dbReference type="NCBI Taxonomy" id="544480"/>
    <lineage>
        <taxon>Bacteria</taxon>
        <taxon>Pseudomonadati</taxon>
        <taxon>Pseudomonadota</taxon>
        <taxon>Alphaproteobacteria</taxon>
        <taxon>Hyphomicrobiales</taxon>
        <taxon>Rhizobiaceae</taxon>
        <taxon>Shinella</taxon>
    </lineage>
</organism>
<dbReference type="Gene3D" id="3.40.50.410">
    <property type="entry name" value="von Willebrand factor, type A domain"/>
    <property type="match status" value="1"/>
</dbReference>
<evidence type="ECO:0000256" key="1">
    <source>
        <dbReference type="SAM" id="Phobius"/>
    </source>
</evidence>
<protein>
    <submittedName>
        <fullName evidence="3">Flp pilus assembly protein TadG</fullName>
    </submittedName>
</protein>
<dbReference type="SUPFAM" id="SSF53300">
    <property type="entry name" value="vWA-like"/>
    <property type="match status" value="1"/>
</dbReference>
<comment type="caution">
    <text evidence="3">The sequence shown here is derived from an EMBL/GenBank/DDBJ whole genome shotgun (WGS) entry which is preliminary data.</text>
</comment>
<feature type="transmembrane region" description="Helical" evidence="1">
    <location>
        <begin position="21"/>
        <end position="41"/>
    </location>
</feature>
<dbReference type="RefSeq" id="WP_184143958.1">
    <property type="nucleotide sequence ID" value="NZ_JACHIK010000006.1"/>
</dbReference>
<dbReference type="AlphaFoldDB" id="A0A7W7YUU2"/>
<keyword evidence="1" id="KW-1133">Transmembrane helix</keyword>
<evidence type="ECO:0000313" key="4">
    <source>
        <dbReference type="Proteomes" id="UP000535406"/>
    </source>
</evidence>
<proteinExistence type="predicted"/>
<keyword evidence="1" id="KW-0472">Membrane</keyword>
<accession>A0A7W7YUU2</accession>
<dbReference type="InterPro" id="IPR028087">
    <property type="entry name" value="Tad_N"/>
</dbReference>
<feature type="domain" description="VWFA" evidence="2">
    <location>
        <begin position="163"/>
        <end position="395"/>
    </location>
</feature>
<dbReference type="Pfam" id="PF00092">
    <property type="entry name" value="VWA"/>
    <property type="match status" value="1"/>
</dbReference>
<name>A0A7W7YUU2_9HYPH</name>
<dbReference type="InterPro" id="IPR036465">
    <property type="entry name" value="vWFA_dom_sf"/>
</dbReference>
<gene>
    <name evidence="3" type="ORF">HNQ66_002158</name>
</gene>
<dbReference type="Pfam" id="PF13400">
    <property type="entry name" value="Tad"/>
    <property type="match status" value="1"/>
</dbReference>
<sequence length="408" mass="43286">MTKKTGKRSLISRIMGDRGGNFGLMTAFALPVILAAGGVAMDLTNMVLTRAELQDAADSAALAASSALSNDKKTVAQAKEIAENFFKTQMATSQIDSDGSAATAAIDIEETPIAGGGKAFKVNVATSYTVQFNPLTRLLGQTSSVVAASSTSESATGSKNALSMFLVLDRSGSMSFVTDEIDTVNSSCQNFTEDNWGKNPKWSSPCYIRKIQALKTAVAGFVKVLDTVDPTKQYVRTGAISYNDQTQAETKLAWGTKGILNYVNALPNPTSGGTDSHTAFAQALEKLAPTDTSKETEIPAHAKKSGLTPVKYILFMTDGENTSYDQWTNDAMANKSDTDTLASCTAARKAGVRVYTVAFMAPKRGQTLLKSCATTTEDYYEAKNMAGLIAAFEEIGKSAASAMSRLTQ</sequence>
<dbReference type="CDD" id="cd00198">
    <property type="entry name" value="vWFA"/>
    <property type="match status" value="1"/>
</dbReference>
<reference evidence="3 4" key="1">
    <citation type="submission" date="2020-08" db="EMBL/GenBank/DDBJ databases">
        <title>Genomic Encyclopedia of Type Strains, Phase IV (KMG-IV): sequencing the most valuable type-strain genomes for metagenomic binning, comparative biology and taxonomic classification.</title>
        <authorList>
            <person name="Goeker M."/>
        </authorList>
    </citation>
    <scope>NUCLEOTIDE SEQUENCE [LARGE SCALE GENOMIC DNA]</scope>
    <source>
        <strain evidence="3 4">DSM 21319</strain>
    </source>
</reference>
<dbReference type="Proteomes" id="UP000535406">
    <property type="component" value="Unassembled WGS sequence"/>
</dbReference>
<keyword evidence="4" id="KW-1185">Reference proteome</keyword>
<evidence type="ECO:0000259" key="2">
    <source>
        <dbReference type="PROSITE" id="PS50234"/>
    </source>
</evidence>
<keyword evidence="1" id="KW-0812">Transmembrane</keyword>
<evidence type="ECO:0000313" key="3">
    <source>
        <dbReference type="EMBL" id="MBB5042760.1"/>
    </source>
</evidence>
<dbReference type="InterPro" id="IPR002035">
    <property type="entry name" value="VWF_A"/>
</dbReference>
<dbReference type="EMBL" id="JACHIK010000006">
    <property type="protein sequence ID" value="MBB5042760.1"/>
    <property type="molecule type" value="Genomic_DNA"/>
</dbReference>
<dbReference type="PROSITE" id="PS50234">
    <property type="entry name" value="VWFA"/>
    <property type="match status" value="1"/>
</dbReference>